<comment type="cofactor">
    <cofactor evidence="4">
        <name>Mn(2+)</name>
        <dbReference type="ChEBI" id="CHEBI:29035"/>
    </cofactor>
</comment>
<dbReference type="EC" id="3.1.3.11" evidence="4"/>
<dbReference type="InterPro" id="IPR029052">
    <property type="entry name" value="Metallo-depent_PP-like"/>
</dbReference>
<dbReference type="HAMAP" id="MF_01854">
    <property type="entry name" value="FBPase_class3"/>
    <property type="match status" value="1"/>
</dbReference>
<comment type="pathway">
    <text evidence="4">Carbohydrate biosynthesis; gluconeogenesis.</text>
</comment>
<organism evidence="5 6">
    <name type="scientific">Diplocloster modestus</name>
    <dbReference type="NCBI Taxonomy" id="2850322"/>
    <lineage>
        <taxon>Bacteria</taxon>
        <taxon>Bacillati</taxon>
        <taxon>Bacillota</taxon>
        <taxon>Clostridia</taxon>
        <taxon>Lachnospirales</taxon>
        <taxon>Lachnospiraceae</taxon>
        <taxon>Diplocloster</taxon>
    </lineage>
</organism>
<dbReference type="EMBL" id="JAHQCX010000007">
    <property type="protein sequence ID" value="MBU9726761.1"/>
    <property type="molecule type" value="Genomic_DNA"/>
</dbReference>
<reference evidence="5 6" key="1">
    <citation type="submission" date="2021-06" db="EMBL/GenBank/DDBJ databases">
        <title>Description of novel taxa of the family Lachnospiraceae.</title>
        <authorList>
            <person name="Chaplin A.V."/>
            <person name="Sokolova S.R."/>
            <person name="Pikina A.P."/>
            <person name="Korzhanova M."/>
            <person name="Belova V."/>
            <person name="Korostin D."/>
            <person name="Efimov B.A."/>
        </authorList>
    </citation>
    <scope>NUCLEOTIDE SEQUENCE [LARGE SCALE GENOMIC DNA]</scope>
    <source>
        <strain evidence="5 6">ASD4241</strain>
    </source>
</reference>
<evidence type="ECO:0000256" key="3">
    <source>
        <dbReference type="ARBA" id="ARBA00023277"/>
    </source>
</evidence>
<dbReference type="Gene3D" id="3.60.21.10">
    <property type="match status" value="1"/>
</dbReference>
<dbReference type="PIRSF" id="PIRSF000906">
    <property type="entry name" value="FBPtase_Bacill"/>
    <property type="match status" value="1"/>
</dbReference>
<keyword evidence="1 4" id="KW-0378">Hydrolase</keyword>
<keyword evidence="2 4" id="KW-0464">Manganese</keyword>
<accession>A0ABS6K8G7</accession>
<comment type="caution">
    <text evidence="5">The sequence shown here is derived from an EMBL/GenBank/DDBJ whole genome shotgun (WGS) entry which is preliminary data.</text>
</comment>
<dbReference type="SUPFAM" id="SSF56300">
    <property type="entry name" value="Metallo-dependent phosphatases"/>
    <property type="match status" value="1"/>
</dbReference>
<dbReference type="Pfam" id="PF06874">
    <property type="entry name" value="FBPase_2"/>
    <property type="match status" value="1"/>
</dbReference>
<name>A0ABS6K8G7_9FIRM</name>
<evidence type="ECO:0000313" key="6">
    <source>
        <dbReference type="Proteomes" id="UP001314681"/>
    </source>
</evidence>
<proteinExistence type="inferred from homology"/>
<dbReference type="InterPro" id="IPR009164">
    <property type="entry name" value="FBPtase_class3"/>
</dbReference>
<comment type="catalytic activity">
    <reaction evidence="4">
        <text>beta-D-fructose 1,6-bisphosphate + H2O = beta-D-fructose 6-phosphate + phosphate</text>
        <dbReference type="Rhea" id="RHEA:11064"/>
        <dbReference type="ChEBI" id="CHEBI:15377"/>
        <dbReference type="ChEBI" id="CHEBI:32966"/>
        <dbReference type="ChEBI" id="CHEBI:43474"/>
        <dbReference type="ChEBI" id="CHEBI:57634"/>
        <dbReference type="EC" id="3.1.3.11"/>
    </reaction>
</comment>
<keyword evidence="6" id="KW-1185">Reference proteome</keyword>
<evidence type="ECO:0000313" key="5">
    <source>
        <dbReference type="EMBL" id="MBU9726761.1"/>
    </source>
</evidence>
<evidence type="ECO:0000256" key="2">
    <source>
        <dbReference type="ARBA" id="ARBA00023211"/>
    </source>
</evidence>
<dbReference type="RefSeq" id="WP_158352867.1">
    <property type="nucleotide sequence ID" value="NZ_JAHQCX010000007.1"/>
</dbReference>
<gene>
    <name evidence="4" type="primary">fbp</name>
    <name evidence="5" type="ORF">KTH90_12120</name>
</gene>
<evidence type="ECO:0000256" key="1">
    <source>
        <dbReference type="ARBA" id="ARBA00022801"/>
    </source>
</evidence>
<protein>
    <recommendedName>
        <fullName evidence="4">Fructose-1,6-bisphosphatase class 3</fullName>
        <shortName evidence="4">FBPase class 3</shortName>
        <ecNumber evidence="4">3.1.3.11</ecNumber>
    </recommendedName>
    <alternativeName>
        <fullName evidence="4">D-fructose-1,6-bisphosphate 1-phosphohydrolase class 3</fullName>
    </alternativeName>
</protein>
<keyword evidence="3 4" id="KW-0119">Carbohydrate metabolism</keyword>
<evidence type="ECO:0000256" key="4">
    <source>
        <dbReference type="HAMAP-Rule" id="MF_01854"/>
    </source>
</evidence>
<comment type="similarity">
    <text evidence="4">Belongs to the FBPase class 3 family.</text>
</comment>
<dbReference type="Proteomes" id="UP001314681">
    <property type="component" value="Unassembled WGS sequence"/>
</dbReference>
<sequence>MEKIELKYLKSIAKQYPTIASAATEIVNLQAILNLPKGTEHFVSDVHGAYEQFSHVLRNGSGAVKRKIDDEFGKTLSKRDKQSLATLIYYPEQKLELVMKQEGDEESLEDWYKVTMHRLIQIARRVSSKYTRSKVRKALPKDFVYIIEELLHEKEEVLDKEAYYNEIIQTIIRIGRAKETIVTLSNLIQRLVVDHLHVVGDIYDRGAGAVQVMDTLMNYHSVDVQWGNHDAVWMGAASGHLACIANVVRLCAKYGNLDTLEEDYGINLLPLATFALETYGEDNCDCFQVTDNPGLTGVKSAKLERKMHKAITIIQLKLEGQLIKRRPEFHMESRMLLDKIDQAEGSVFIEGQTCKLKDHSFPTIRKEDPYALTLEEKMVMERLQTAFLNCDKLQKHVRFLMNNGSLYLVYNSNLLYHGCVPLNEDGSFRQVEIHGKMYSGKALYDILEQYARKGYYLRWEPESMEEKFYGQDILWFIWTNENSPVFGKEKMATFERYFLDDEKLRSEKKNNYYMLIEQEEVVNRILTEFGLSTEDSHIINGHVPVRSKRGESPVKCGGKLLIIDGGFCKAYQSQTGIAGYTLIYNSYGLRLVSHEPFKSVEDAVLNESDIFSEAVVVEYANRRRQVADTDIGRNLKDSIQDLEKLLRAYRSGLIRETGVNDV</sequence>